<dbReference type="Proteomes" id="UP001437256">
    <property type="component" value="Unassembled WGS sequence"/>
</dbReference>
<keyword evidence="2" id="KW-1185">Reference proteome</keyword>
<evidence type="ECO:0000313" key="1">
    <source>
        <dbReference type="EMBL" id="KAL0057093.1"/>
    </source>
</evidence>
<comment type="caution">
    <text evidence="1">The sequence shown here is derived from an EMBL/GenBank/DDBJ whole genome shotgun (WGS) entry which is preliminary data.</text>
</comment>
<organism evidence="1 2">
    <name type="scientific">Marasmius tenuissimus</name>
    <dbReference type="NCBI Taxonomy" id="585030"/>
    <lineage>
        <taxon>Eukaryota</taxon>
        <taxon>Fungi</taxon>
        <taxon>Dikarya</taxon>
        <taxon>Basidiomycota</taxon>
        <taxon>Agaricomycotina</taxon>
        <taxon>Agaricomycetes</taxon>
        <taxon>Agaricomycetidae</taxon>
        <taxon>Agaricales</taxon>
        <taxon>Marasmiineae</taxon>
        <taxon>Marasmiaceae</taxon>
        <taxon>Marasmius</taxon>
    </lineage>
</organism>
<accession>A0ABR2Z8I3</accession>
<proteinExistence type="predicted"/>
<gene>
    <name evidence="1" type="ORF">AAF712_016280</name>
</gene>
<reference evidence="1 2" key="1">
    <citation type="submission" date="2024-05" db="EMBL/GenBank/DDBJ databases">
        <title>A draft genome resource for the thread blight pathogen Marasmius tenuissimus strain MS-2.</title>
        <authorList>
            <person name="Yulfo-Soto G.E."/>
            <person name="Baruah I.K."/>
            <person name="Amoako-Attah I."/>
            <person name="Bukari Y."/>
            <person name="Meinhardt L.W."/>
            <person name="Bailey B.A."/>
            <person name="Cohen S.P."/>
        </authorList>
    </citation>
    <scope>NUCLEOTIDE SEQUENCE [LARGE SCALE GENOMIC DNA]</scope>
    <source>
        <strain evidence="1 2">MS-2</strain>
    </source>
</reference>
<protein>
    <submittedName>
        <fullName evidence="1">Uncharacterized protein</fullName>
    </submittedName>
</protein>
<evidence type="ECO:0000313" key="2">
    <source>
        <dbReference type="Proteomes" id="UP001437256"/>
    </source>
</evidence>
<dbReference type="EMBL" id="JBBXMP010000701">
    <property type="protein sequence ID" value="KAL0057093.1"/>
    <property type="molecule type" value="Genomic_DNA"/>
</dbReference>
<sequence>MLSSVPTKSQGTPSCMEDCLPSVSSSNSDMDKIDLGLEAPYGSNCLGSIWMLTGGFRPKLDVISGMSVSDMDEDKIGDAVAACFQDWEDNSTICAQEAEVCALLGLGSRYVEINKERYIRESDVQHEVQGINHDNECRIRSLHHGHALRVVDLEREISQLREQLGLWRKLAVTVVEGVDQDVQRWMEHLNDAVLWGIDETDIPDKVSTSEISDHEL</sequence>
<name>A0ABR2Z8I3_9AGAR</name>